<accession>A0A5C8Z2L7</accession>
<evidence type="ECO:0000313" key="5">
    <source>
        <dbReference type="Proteomes" id="UP000321234"/>
    </source>
</evidence>
<evidence type="ECO:0000259" key="3">
    <source>
        <dbReference type="SMART" id="SM00014"/>
    </source>
</evidence>
<organism evidence="4 5">
    <name type="scientific">Quadrisphaera setariae</name>
    <dbReference type="NCBI Taxonomy" id="2593304"/>
    <lineage>
        <taxon>Bacteria</taxon>
        <taxon>Bacillati</taxon>
        <taxon>Actinomycetota</taxon>
        <taxon>Actinomycetes</taxon>
        <taxon>Kineosporiales</taxon>
        <taxon>Kineosporiaceae</taxon>
        <taxon>Quadrisphaera</taxon>
    </lineage>
</organism>
<dbReference type="EMBL" id="VKAC01000015">
    <property type="protein sequence ID" value="TXR52332.1"/>
    <property type="molecule type" value="Genomic_DNA"/>
</dbReference>
<dbReference type="SMART" id="SM00014">
    <property type="entry name" value="acidPPc"/>
    <property type="match status" value="1"/>
</dbReference>
<comment type="caution">
    <text evidence="4">The sequence shown here is derived from an EMBL/GenBank/DDBJ whole genome shotgun (WGS) entry which is preliminary data.</text>
</comment>
<dbReference type="Proteomes" id="UP000321234">
    <property type="component" value="Unassembled WGS sequence"/>
</dbReference>
<dbReference type="OrthoDB" id="4333722at2"/>
<dbReference type="InterPro" id="IPR036938">
    <property type="entry name" value="PAP2/HPO_sf"/>
</dbReference>
<keyword evidence="2" id="KW-1133">Transmembrane helix</keyword>
<dbReference type="CDD" id="cd01610">
    <property type="entry name" value="PAP2_like"/>
    <property type="match status" value="1"/>
</dbReference>
<feature type="compositionally biased region" description="Low complexity" evidence="1">
    <location>
        <begin position="333"/>
        <end position="347"/>
    </location>
</feature>
<proteinExistence type="predicted"/>
<feature type="transmembrane region" description="Helical" evidence="2">
    <location>
        <begin position="95"/>
        <end position="113"/>
    </location>
</feature>
<feature type="domain" description="Phosphatidic acid phosphatase type 2/haloperoxidase" evidence="3">
    <location>
        <begin position="93"/>
        <end position="201"/>
    </location>
</feature>
<feature type="transmembrane region" description="Helical" evidence="2">
    <location>
        <begin position="257"/>
        <end position="281"/>
    </location>
</feature>
<dbReference type="Gene3D" id="1.20.144.10">
    <property type="entry name" value="Phosphatidic acid phosphatase type 2/haloperoxidase"/>
    <property type="match status" value="1"/>
</dbReference>
<feature type="transmembrane region" description="Helical" evidence="2">
    <location>
        <begin position="159"/>
        <end position="180"/>
    </location>
</feature>
<reference evidence="4 5" key="1">
    <citation type="submission" date="2019-07" db="EMBL/GenBank/DDBJ databases">
        <title>Quadrisphaera sp. strain DD2A genome sequencing and assembly.</title>
        <authorList>
            <person name="Kim I."/>
        </authorList>
    </citation>
    <scope>NUCLEOTIDE SEQUENCE [LARGE SCALE GENOMIC DNA]</scope>
    <source>
        <strain evidence="4 5">DD2A</strain>
    </source>
</reference>
<protein>
    <submittedName>
        <fullName evidence="4">Phosphatase PAP2 family protein</fullName>
    </submittedName>
</protein>
<evidence type="ECO:0000256" key="1">
    <source>
        <dbReference type="SAM" id="MobiDB-lite"/>
    </source>
</evidence>
<evidence type="ECO:0000256" key="2">
    <source>
        <dbReference type="SAM" id="Phobius"/>
    </source>
</evidence>
<dbReference type="InterPro" id="IPR000326">
    <property type="entry name" value="PAP2/HPO"/>
</dbReference>
<feature type="transmembrane region" description="Helical" evidence="2">
    <location>
        <begin position="133"/>
        <end position="152"/>
    </location>
</feature>
<name>A0A5C8Z2L7_9ACTN</name>
<feature type="transmembrane region" description="Helical" evidence="2">
    <location>
        <begin position="66"/>
        <end position="88"/>
    </location>
</feature>
<dbReference type="AlphaFoldDB" id="A0A5C8Z2L7"/>
<feature type="transmembrane region" description="Helical" evidence="2">
    <location>
        <begin position="218"/>
        <end position="245"/>
    </location>
</feature>
<evidence type="ECO:0000313" key="4">
    <source>
        <dbReference type="EMBL" id="TXR52332.1"/>
    </source>
</evidence>
<keyword evidence="2" id="KW-0812">Transmembrane</keyword>
<keyword evidence="5" id="KW-1185">Reference proteome</keyword>
<keyword evidence="2" id="KW-0472">Membrane</keyword>
<dbReference type="RefSeq" id="WP_147928169.1">
    <property type="nucleotide sequence ID" value="NZ_VKAC01000015.1"/>
</dbReference>
<feature type="region of interest" description="Disordered" evidence="1">
    <location>
        <begin position="291"/>
        <end position="347"/>
    </location>
</feature>
<dbReference type="Pfam" id="PF01569">
    <property type="entry name" value="PAP2"/>
    <property type="match status" value="1"/>
</dbReference>
<feature type="transmembrane region" description="Helical" evidence="2">
    <location>
        <begin position="12"/>
        <end position="32"/>
    </location>
</feature>
<feature type="transmembrane region" description="Helical" evidence="2">
    <location>
        <begin position="186"/>
        <end position="206"/>
    </location>
</feature>
<sequence length="347" mass="33780">MSAPTSTGARSAAVVVAGVLVAAASAVGVWVLHRVFVLTAHGQAVDEAALVGARTRLWRLEDGANVVLDSVSAVAVLAALAVVAVVALAQRRVRLAVAAVVLVGGALATTQLAKHVLLSRPDLDVTYALDNSLPSGHTTFAGAVSAAALLVAPVRLRPLVAVLGAAYTSAIGVGTLAAGWHRPSDAVAAMLVVLAWGALLAPLAGGRPTAGVGSAGRAAAVVVLVAGAVVGLGAAAAALAVTWAAVPPEPTGRLGQLVAGAGGALGVGGAACSALLVLLLLQRSADRSADRAADRAADRGPGRAVSETAGQVAGAGPETTPDGWPRPAGGGPARRAPGAGPAQREVR</sequence>
<gene>
    <name evidence="4" type="ORF">FMM08_20315</name>
</gene>
<dbReference type="SUPFAM" id="SSF48317">
    <property type="entry name" value="Acid phosphatase/Vanadium-dependent haloperoxidase"/>
    <property type="match status" value="1"/>
</dbReference>
<feature type="compositionally biased region" description="Basic and acidic residues" evidence="1">
    <location>
        <begin position="291"/>
        <end position="301"/>
    </location>
</feature>